<gene>
    <name evidence="4" type="primary">cycB</name>
    <name evidence="4" type="ORF">NCTC10815_02722</name>
</gene>
<sequence>MKGAKKIWALVFVLTLALVLGACGSSGGNSSNSKVLTVWAMGDEAKQLPDLVKDFEKESGIKVKIQAIPWSNAHDKLLTAVASKSGPDVVQMGATWMPEFVKAGALMDITKETEKKAALNEDKFYPASIKTVKYDDKMYGVPWYADTRVLYYRTDLLKKVGYDKAPATWEELHDAGKKLADRGKDMYGFSLDGKEQTIGFMYGKQNGSPLLKDGKPVFNQKPFVDAVKYMDSFFKDGISPKEDLGLDISQSFGGDGVVPMFVSGPWMVKTIQETVPDVKGKWATSVLPKGKNNNSPFGGANLSVFNYSKNKTNAVKFLEYMSKPDVQLKWMKMTTSLPTGQKAWEDKSLKENQFYKTFGEQIKHAEPSLQVPQYEELAQSFLKNFEQIYRGGANVQKQMDKYNQEATSILKK</sequence>
<dbReference type="RefSeq" id="WP_003757940.1">
    <property type="nucleotide sequence ID" value="NZ_CABKNG010000002.1"/>
</dbReference>
<dbReference type="GO" id="GO:1901982">
    <property type="term" value="F:maltose binding"/>
    <property type="evidence" value="ECO:0007669"/>
    <property type="project" value="TreeGrafter"/>
</dbReference>
<evidence type="ECO:0000256" key="1">
    <source>
        <dbReference type="ARBA" id="ARBA00008520"/>
    </source>
</evidence>
<dbReference type="OrthoDB" id="9808332at2"/>
<proteinExistence type="inferred from homology"/>
<name>A0A378MIN1_LISGR</name>
<dbReference type="SUPFAM" id="SSF53850">
    <property type="entry name" value="Periplasmic binding protein-like II"/>
    <property type="match status" value="1"/>
</dbReference>
<accession>A0A378MIN1</accession>
<dbReference type="GO" id="GO:0042956">
    <property type="term" value="P:maltodextrin transmembrane transport"/>
    <property type="evidence" value="ECO:0007669"/>
    <property type="project" value="TreeGrafter"/>
</dbReference>
<protein>
    <submittedName>
        <fullName evidence="4">Cyclodextrin-binding protein</fullName>
    </submittedName>
</protein>
<dbReference type="Proteomes" id="UP000254879">
    <property type="component" value="Unassembled WGS sequence"/>
</dbReference>
<evidence type="ECO:0000313" key="5">
    <source>
        <dbReference type="Proteomes" id="UP000254879"/>
    </source>
</evidence>
<dbReference type="PROSITE" id="PS51257">
    <property type="entry name" value="PROKAR_LIPOPROTEIN"/>
    <property type="match status" value="1"/>
</dbReference>
<dbReference type="PANTHER" id="PTHR30061:SF50">
    <property type="entry name" value="MALTOSE_MALTODEXTRIN-BINDING PERIPLASMIC PROTEIN"/>
    <property type="match status" value="1"/>
</dbReference>
<evidence type="ECO:0000256" key="2">
    <source>
        <dbReference type="ARBA" id="ARBA00022448"/>
    </source>
</evidence>
<keyword evidence="3" id="KW-0732">Signal</keyword>
<dbReference type="GO" id="GO:0015768">
    <property type="term" value="P:maltose transport"/>
    <property type="evidence" value="ECO:0007669"/>
    <property type="project" value="TreeGrafter"/>
</dbReference>
<comment type="similarity">
    <text evidence="1">Belongs to the bacterial solute-binding protein 1 family.</text>
</comment>
<dbReference type="InterPro" id="IPR006059">
    <property type="entry name" value="SBP"/>
</dbReference>
<dbReference type="PANTHER" id="PTHR30061">
    <property type="entry name" value="MALTOSE-BINDING PERIPLASMIC PROTEIN"/>
    <property type="match status" value="1"/>
</dbReference>
<dbReference type="Gene3D" id="3.40.190.10">
    <property type="entry name" value="Periplasmic binding protein-like II"/>
    <property type="match status" value="2"/>
</dbReference>
<organism evidence="4 5">
    <name type="scientific">Listeria grayi</name>
    <name type="common">Listeria murrayi</name>
    <dbReference type="NCBI Taxonomy" id="1641"/>
    <lineage>
        <taxon>Bacteria</taxon>
        <taxon>Bacillati</taxon>
        <taxon>Bacillota</taxon>
        <taxon>Bacilli</taxon>
        <taxon>Bacillales</taxon>
        <taxon>Listeriaceae</taxon>
        <taxon>Listeria</taxon>
    </lineage>
</organism>
<evidence type="ECO:0000313" key="4">
    <source>
        <dbReference type="EMBL" id="STY45346.1"/>
    </source>
</evidence>
<dbReference type="EMBL" id="UGPG01000001">
    <property type="protein sequence ID" value="STY45346.1"/>
    <property type="molecule type" value="Genomic_DNA"/>
</dbReference>
<keyword evidence="2" id="KW-0813">Transport</keyword>
<dbReference type="CDD" id="cd14747">
    <property type="entry name" value="PBP2_MalE"/>
    <property type="match status" value="1"/>
</dbReference>
<reference evidence="4 5" key="1">
    <citation type="submission" date="2018-06" db="EMBL/GenBank/DDBJ databases">
        <authorList>
            <consortium name="Pathogen Informatics"/>
            <person name="Doyle S."/>
        </authorList>
    </citation>
    <scope>NUCLEOTIDE SEQUENCE [LARGE SCALE GENOMIC DNA]</scope>
    <source>
        <strain evidence="5">NCTC 10815</strain>
    </source>
</reference>
<dbReference type="AlphaFoldDB" id="A0A378MIN1"/>
<dbReference type="Pfam" id="PF01547">
    <property type="entry name" value="SBP_bac_1"/>
    <property type="match status" value="1"/>
</dbReference>
<evidence type="ECO:0000256" key="3">
    <source>
        <dbReference type="ARBA" id="ARBA00022729"/>
    </source>
</evidence>
<dbReference type="GO" id="GO:0055052">
    <property type="term" value="C:ATP-binding cassette (ABC) transporter complex, substrate-binding subunit-containing"/>
    <property type="evidence" value="ECO:0007669"/>
    <property type="project" value="TreeGrafter"/>
</dbReference>